<protein>
    <submittedName>
        <fullName evidence="1">Uncharacterized protein</fullName>
    </submittedName>
</protein>
<name>A0AAU7T5U8_9ACTN</name>
<sequence length="250" mass="27075">MIHRVVAVDQERLRREAEIPPEVGLVATVSWTSSTSQMSDSTRPIWLTNSGPCLLDAVLPGDKVGGVLRIRTTVAIANAPDSRALGIARLPGSVLAEDRAEVALEGTMSMFPVHGVDFSHTNLHPSASWHLEGSPDLHAPFMGTFRLLLNRLDTELMKAVERGAKTTRQQALVDELTHGVAVLLLELAVAHRDELSDRDIWPADSVGEVLSRCLAQAGDLREPSGPQDLPRFRSTVAGIVRAGGQGRMFE</sequence>
<gene>
    <name evidence="1" type="ORF">ABN611_25940</name>
</gene>
<evidence type="ECO:0000313" key="1">
    <source>
        <dbReference type="EMBL" id="XBV21994.1"/>
    </source>
</evidence>
<proteinExistence type="predicted"/>
<dbReference type="EMBL" id="CP158165">
    <property type="protein sequence ID" value="XBV21994.1"/>
    <property type="molecule type" value="Genomic_DNA"/>
</dbReference>
<organism evidence="1">
    <name type="scientific">Kribbella sp. HUAS MG21</name>
    <dbReference type="NCBI Taxonomy" id="3160966"/>
    <lineage>
        <taxon>Bacteria</taxon>
        <taxon>Bacillati</taxon>
        <taxon>Actinomycetota</taxon>
        <taxon>Actinomycetes</taxon>
        <taxon>Propionibacteriales</taxon>
        <taxon>Kribbellaceae</taxon>
        <taxon>Kribbella</taxon>
    </lineage>
</organism>
<reference evidence="1" key="1">
    <citation type="submission" date="2024-06" db="EMBL/GenBank/DDBJ databases">
        <title>Kribbella sp. strain HUAS MG21 genome sequences.</title>
        <authorList>
            <person name="Mo P."/>
        </authorList>
    </citation>
    <scope>NUCLEOTIDE SEQUENCE</scope>
    <source>
        <strain evidence="1">HUAS MG21</strain>
    </source>
</reference>
<dbReference type="AlphaFoldDB" id="A0AAU7T5U8"/>
<dbReference type="RefSeq" id="WP_350274844.1">
    <property type="nucleotide sequence ID" value="NZ_CP158165.1"/>
</dbReference>
<accession>A0AAU7T5U8</accession>